<keyword evidence="5" id="KW-0808">Transferase</keyword>
<dbReference type="FunFam" id="3.30.70.270:FF:000001">
    <property type="entry name" value="Diguanylate cyclase domain protein"/>
    <property type="match status" value="1"/>
</dbReference>
<dbReference type="SUPFAM" id="SSF55785">
    <property type="entry name" value="PYP-like sensor domain (PAS domain)"/>
    <property type="match status" value="1"/>
</dbReference>
<dbReference type="CDD" id="cd01949">
    <property type="entry name" value="GGDEF"/>
    <property type="match status" value="1"/>
</dbReference>
<protein>
    <recommendedName>
        <fullName evidence="2">diguanylate cyclase</fullName>
        <ecNumber evidence="2">2.7.7.65</ecNumber>
    </recommendedName>
</protein>
<reference evidence="6" key="1">
    <citation type="submission" date="2016-02" db="EMBL/GenBank/DDBJ databases">
        <authorList>
            <person name="Rodrigo-Torres Lidia"/>
            <person name="Arahal R.David."/>
        </authorList>
    </citation>
    <scope>NUCLEOTIDE SEQUENCE [LARGE SCALE GENOMIC DNA]</scope>
    <source>
        <strain evidence="6">CECT 9029</strain>
    </source>
</reference>
<dbReference type="InterPro" id="IPR035965">
    <property type="entry name" value="PAS-like_dom_sf"/>
</dbReference>
<dbReference type="GO" id="GO:0052621">
    <property type="term" value="F:diguanylate cyclase activity"/>
    <property type="evidence" value="ECO:0007669"/>
    <property type="project" value="UniProtKB-EC"/>
</dbReference>
<comment type="catalytic activity">
    <reaction evidence="3">
        <text>2 GTP = 3',3'-c-di-GMP + 2 diphosphate</text>
        <dbReference type="Rhea" id="RHEA:24898"/>
        <dbReference type="ChEBI" id="CHEBI:33019"/>
        <dbReference type="ChEBI" id="CHEBI:37565"/>
        <dbReference type="ChEBI" id="CHEBI:58805"/>
        <dbReference type="EC" id="2.7.7.65"/>
    </reaction>
</comment>
<dbReference type="Pfam" id="PF00990">
    <property type="entry name" value="GGDEF"/>
    <property type="match status" value="1"/>
</dbReference>
<sequence>MPDFKDILDIHPNPCVIHINFVPKYANNAFAKFSGMASAEDVLSLPSIRVLFEEEHWPEAQRRYNHAIETGIPTPPEVINHMDLKGNPMIAEITDKVIDWYGEKAMCTFVSVVTDQIRRERTLRDMANRDDLTNLYNRRYLLDLFSERHAAQQRRQYLAMADIDHFKRINDTFGHPVGDIVLRRFAQEIEDFTAPDEYAFRLGGEEFALLIWADNHTEATARLEQLRQSVQDCEVRVSHPNSQPLTISCAISIGATVLDATEDFLSASLRADEALYIAKKTGRNRVINYDESAENAPEKS</sequence>
<keyword evidence="6" id="KW-1185">Reference proteome</keyword>
<dbReference type="NCBIfam" id="TIGR00254">
    <property type="entry name" value="GGDEF"/>
    <property type="match status" value="1"/>
</dbReference>
<dbReference type="GO" id="GO:1902201">
    <property type="term" value="P:negative regulation of bacterial-type flagellum-dependent cell motility"/>
    <property type="evidence" value="ECO:0007669"/>
    <property type="project" value="TreeGrafter"/>
</dbReference>
<accession>A0A128FCI0</accession>
<evidence type="ECO:0000256" key="1">
    <source>
        <dbReference type="ARBA" id="ARBA00001946"/>
    </source>
</evidence>
<dbReference type="AlphaFoldDB" id="A0A128FCI0"/>
<dbReference type="RefSeq" id="WP_062666472.1">
    <property type="nucleotide sequence ID" value="NZ_FIZX01000004.1"/>
</dbReference>
<dbReference type="InterPro" id="IPR000160">
    <property type="entry name" value="GGDEF_dom"/>
</dbReference>
<dbReference type="PANTHER" id="PTHR45138">
    <property type="entry name" value="REGULATORY COMPONENTS OF SENSORY TRANSDUCTION SYSTEM"/>
    <property type="match status" value="1"/>
</dbReference>
<dbReference type="InterPro" id="IPR043128">
    <property type="entry name" value="Rev_trsase/Diguanyl_cyclase"/>
</dbReference>
<proteinExistence type="predicted"/>
<feature type="domain" description="GGDEF" evidence="4">
    <location>
        <begin position="154"/>
        <end position="291"/>
    </location>
</feature>
<organism evidence="5 6">
    <name type="scientific">Grimontia celer</name>
    <dbReference type="NCBI Taxonomy" id="1796497"/>
    <lineage>
        <taxon>Bacteria</taxon>
        <taxon>Pseudomonadati</taxon>
        <taxon>Pseudomonadota</taxon>
        <taxon>Gammaproteobacteria</taxon>
        <taxon>Vibrionales</taxon>
        <taxon>Vibrionaceae</taxon>
        <taxon>Grimontia</taxon>
    </lineage>
</organism>
<evidence type="ECO:0000313" key="5">
    <source>
        <dbReference type="EMBL" id="CZF84006.1"/>
    </source>
</evidence>
<dbReference type="GO" id="GO:0043709">
    <property type="term" value="P:cell adhesion involved in single-species biofilm formation"/>
    <property type="evidence" value="ECO:0007669"/>
    <property type="project" value="TreeGrafter"/>
</dbReference>
<name>A0A128FCI0_9GAMM</name>
<dbReference type="Gene3D" id="3.30.70.270">
    <property type="match status" value="1"/>
</dbReference>
<evidence type="ECO:0000256" key="3">
    <source>
        <dbReference type="ARBA" id="ARBA00034247"/>
    </source>
</evidence>
<dbReference type="PROSITE" id="PS50887">
    <property type="entry name" value="GGDEF"/>
    <property type="match status" value="1"/>
</dbReference>
<dbReference type="Proteomes" id="UP000071641">
    <property type="component" value="Unassembled WGS sequence"/>
</dbReference>
<dbReference type="EC" id="2.7.7.65" evidence="2"/>
<dbReference type="OrthoDB" id="5800589at2"/>
<dbReference type="InterPro" id="IPR050469">
    <property type="entry name" value="Diguanylate_Cyclase"/>
</dbReference>
<keyword evidence="5" id="KW-0548">Nucleotidyltransferase</keyword>
<dbReference type="STRING" id="1796497.GCE9029_04142"/>
<dbReference type="InterPro" id="IPR029787">
    <property type="entry name" value="Nucleotide_cyclase"/>
</dbReference>
<dbReference type="SMART" id="SM00267">
    <property type="entry name" value="GGDEF"/>
    <property type="match status" value="1"/>
</dbReference>
<dbReference type="Gene3D" id="3.30.450.20">
    <property type="entry name" value="PAS domain"/>
    <property type="match status" value="1"/>
</dbReference>
<dbReference type="SUPFAM" id="SSF55073">
    <property type="entry name" value="Nucleotide cyclase"/>
    <property type="match status" value="1"/>
</dbReference>
<evidence type="ECO:0000256" key="2">
    <source>
        <dbReference type="ARBA" id="ARBA00012528"/>
    </source>
</evidence>
<evidence type="ECO:0000259" key="4">
    <source>
        <dbReference type="PROSITE" id="PS50887"/>
    </source>
</evidence>
<gene>
    <name evidence="5" type="primary">ycdT_5</name>
    <name evidence="5" type="ORF">GCE9029_04142</name>
</gene>
<evidence type="ECO:0000313" key="6">
    <source>
        <dbReference type="Proteomes" id="UP000071641"/>
    </source>
</evidence>
<dbReference type="GO" id="GO:0005886">
    <property type="term" value="C:plasma membrane"/>
    <property type="evidence" value="ECO:0007669"/>
    <property type="project" value="TreeGrafter"/>
</dbReference>
<dbReference type="PANTHER" id="PTHR45138:SF9">
    <property type="entry name" value="DIGUANYLATE CYCLASE DGCM-RELATED"/>
    <property type="match status" value="1"/>
</dbReference>
<comment type="cofactor">
    <cofactor evidence="1">
        <name>Mg(2+)</name>
        <dbReference type="ChEBI" id="CHEBI:18420"/>
    </cofactor>
</comment>
<dbReference type="EMBL" id="FIZX01000004">
    <property type="protein sequence ID" value="CZF84006.1"/>
    <property type="molecule type" value="Genomic_DNA"/>
</dbReference>